<feature type="coiled-coil region" evidence="1">
    <location>
        <begin position="86"/>
        <end position="113"/>
    </location>
</feature>
<keyword evidence="1" id="KW-0175">Coiled coil</keyword>
<dbReference type="KEGG" id="fpn:ABE65_018975"/>
<accession>A0A161J7H8</accession>
<dbReference type="Proteomes" id="UP000076623">
    <property type="component" value="Chromosome"/>
</dbReference>
<dbReference type="Pfam" id="PF16888">
    <property type="entry name" value="YwqH-like"/>
    <property type="match status" value="1"/>
</dbReference>
<dbReference type="InterPro" id="IPR031681">
    <property type="entry name" value="YwqH-like"/>
</dbReference>
<dbReference type="RefSeq" id="WP_066398432.1">
    <property type="nucleotide sequence ID" value="NZ_CP015378.1"/>
</dbReference>
<name>A0A161J7H8_9BACL</name>
<evidence type="ECO:0000313" key="3">
    <source>
        <dbReference type="Proteomes" id="UP000076623"/>
    </source>
</evidence>
<sequence length="116" mass="13468">MDLNLISYHYSSMIREKQEQILKLQRASSELMSYQGELGQLGPNLLKPSLQAETWMGQLASKFEDGREEIQIAFKELESEQFSEVFQSISLKVTQLQNEIESLQNQLQTMQLQLQK</sequence>
<evidence type="ECO:0000313" key="2">
    <source>
        <dbReference type="EMBL" id="ANC78769.1"/>
    </source>
</evidence>
<protein>
    <submittedName>
        <fullName evidence="2">Uncharacterized protein</fullName>
    </submittedName>
</protein>
<proteinExistence type="predicted"/>
<organism evidence="2 3">
    <name type="scientific">Fictibacillus phosphorivorans</name>
    <dbReference type="NCBI Taxonomy" id="1221500"/>
    <lineage>
        <taxon>Bacteria</taxon>
        <taxon>Bacillati</taxon>
        <taxon>Bacillota</taxon>
        <taxon>Bacilli</taxon>
        <taxon>Bacillales</taxon>
        <taxon>Fictibacillaceae</taxon>
        <taxon>Fictibacillus</taxon>
    </lineage>
</organism>
<reference evidence="2 3" key="1">
    <citation type="submission" date="2016-04" db="EMBL/GenBank/DDBJ databases">
        <title>Complete genome sequence of Fictibacillus phosphorivorans G25-29, a strain toxic to nematodes.</title>
        <authorList>
            <person name="Zheng Z."/>
        </authorList>
    </citation>
    <scope>NUCLEOTIDE SEQUENCE [LARGE SCALE GENOMIC DNA]</scope>
    <source>
        <strain evidence="2 3">G25-29</strain>
    </source>
</reference>
<gene>
    <name evidence="2" type="ORF">ABE65_018975</name>
</gene>
<keyword evidence="3" id="KW-1185">Reference proteome</keyword>
<dbReference type="AlphaFoldDB" id="A0A161J7H8"/>
<dbReference type="STRING" id="1221500.ABE65_018975"/>
<evidence type="ECO:0000256" key="1">
    <source>
        <dbReference type="SAM" id="Coils"/>
    </source>
</evidence>
<dbReference type="EMBL" id="CP015378">
    <property type="protein sequence ID" value="ANC78769.1"/>
    <property type="molecule type" value="Genomic_DNA"/>
</dbReference>